<accession>C4XIF7</accession>
<proteinExistence type="predicted"/>
<protein>
    <submittedName>
        <fullName evidence="1">Uncharacterized protein</fullName>
    </submittedName>
</protein>
<dbReference type="EMBL" id="AP010904">
    <property type="protein sequence ID" value="BAH76532.1"/>
    <property type="molecule type" value="Genomic_DNA"/>
</dbReference>
<dbReference type="STRING" id="573370.DMR_30410"/>
<dbReference type="AlphaFoldDB" id="C4XIF7"/>
<keyword evidence="2" id="KW-1185">Reference proteome</keyword>
<sequence length="90" mass="9589">MRNGLNSRRGDMTLGAPCTTTAPGYCLGVASRWKMADGTGLVELSFERTLDRRRSACIGFVGLDLGTGEHPETLSAPRGSFRSIVIADVS</sequence>
<name>C4XIF7_SOLM1</name>
<reference evidence="1 2" key="1">
    <citation type="journal article" date="2009" name="Genome Res.">
        <title>Whole genome sequence of Desulfovibrio magneticus strain RS-1 revealed common gene clusters in magnetotactic bacteria.</title>
        <authorList>
            <person name="Nakazawa H."/>
            <person name="Arakaki A."/>
            <person name="Narita-Yamada S."/>
            <person name="Yashiro I."/>
            <person name="Jinno K."/>
            <person name="Aoki N."/>
            <person name="Tsuruyama A."/>
            <person name="Okamura Y."/>
            <person name="Tanikawa S."/>
            <person name="Fujita N."/>
            <person name="Takeyama H."/>
            <person name="Matsunaga T."/>
        </authorList>
    </citation>
    <scope>NUCLEOTIDE SEQUENCE [LARGE SCALE GENOMIC DNA]</scope>
    <source>
        <strain evidence="2">ATCC 700980 / DSM 13731 / RS-1</strain>
    </source>
</reference>
<gene>
    <name evidence="1" type="ordered locus">DMR_30410</name>
</gene>
<dbReference type="Proteomes" id="UP000009071">
    <property type="component" value="Chromosome"/>
</dbReference>
<evidence type="ECO:0000313" key="1">
    <source>
        <dbReference type="EMBL" id="BAH76532.1"/>
    </source>
</evidence>
<dbReference type="KEGG" id="dma:DMR_30410"/>
<dbReference type="HOGENOM" id="CLU_2436002_0_0_7"/>
<organism evidence="1 2">
    <name type="scientific">Solidesulfovibrio magneticus (strain ATCC 700980 / DSM 13731 / RS-1)</name>
    <name type="common">Desulfovibrio magneticus</name>
    <dbReference type="NCBI Taxonomy" id="573370"/>
    <lineage>
        <taxon>Bacteria</taxon>
        <taxon>Pseudomonadati</taxon>
        <taxon>Thermodesulfobacteriota</taxon>
        <taxon>Desulfovibrionia</taxon>
        <taxon>Desulfovibrionales</taxon>
        <taxon>Desulfovibrionaceae</taxon>
        <taxon>Solidesulfovibrio</taxon>
    </lineage>
</organism>
<evidence type="ECO:0000313" key="2">
    <source>
        <dbReference type="Proteomes" id="UP000009071"/>
    </source>
</evidence>